<sequence length="252" mass="29258">MRYQSVLIIIISCFLISSCKSTKSLSKEKDVVSERVALKNYQNNQPDFKTINGKIKAIYASEDDTQSLNITYRIEKDKTIWLSAKLMGLLTVAKVLVTPEEVMFYEKINKTYFKGDFSIAKKYLGVEINFEQLQNLLLGINFYPLKKKSLYYSAPNFVSLTEAQPLMVFKAVLDAKQFRLSEQSLAKQNRSLQVNYDKFRKLNQQFFPEELRILAKENQSVIHIDLDFKSVTLNENLRFPFSIPSNYKPIEL</sequence>
<dbReference type="PROSITE" id="PS51257">
    <property type="entry name" value="PROKAR_LIPOPROTEIN"/>
    <property type="match status" value="1"/>
</dbReference>
<evidence type="ECO:0000313" key="2">
    <source>
        <dbReference type="Proteomes" id="UP000184462"/>
    </source>
</evidence>
<dbReference type="InterPro" id="IPR025634">
    <property type="entry name" value="DUF4292"/>
</dbReference>
<dbReference type="Gene3D" id="2.50.20.10">
    <property type="entry name" value="Lipoprotein localisation LolA/LolB/LppX"/>
    <property type="match status" value="1"/>
</dbReference>
<dbReference type="STRING" id="1155689.SAMN05444278_104115"/>
<dbReference type="Pfam" id="PF14125">
    <property type="entry name" value="DUF4292"/>
    <property type="match status" value="1"/>
</dbReference>
<dbReference type="AlphaFoldDB" id="A0A1M4VLH4"/>
<reference evidence="1 2" key="1">
    <citation type="submission" date="2016-11" db="EMBL/GenBank/DDBJ databases">
        <authorList>
            <person name="Jaros S."/>
            <person name="Januszkiewicz K."/>
            <person name="Wedrychowicz H."/>
        </authorList>
    </citation>
    <scope>NUCLEOTIDE SEQUENCE [LARGE SCALE GENOMIC DNA]</scope>
    <source>
        <strain evidence="1 2">DSM 25661</strain>
    </source>
</reference>
<evidence type="ECO:0008006" key="3">
    <source>
        <dbReference type="Google" id="ProtNLM"/>
    </source>
</evidence>
<keyword evidence="2" id="KW-1185">Reference proteome</keyword>
<gene>
    <name evidence="1" type="ORF">SAMN05444278_104115</name>
</gene>
<accession>A0A1M4VLH4</accession>
<protein>
    <recommendedName>
        <fullName evidence="3">DUF4292 domain-containing protein</fullName>
    </recommendedName>
</protein>
<proteinExistence type="predicted"/>
<dbReference type="EMBL" id="FQTW01000004">
    <property type="protein sequence ID" value="SHE69745.1"/>
    <property type="molecule type" value="Genomic_DNA"/>
</dbReference>
<organism evidence="1 2">
    <name type="scientific">Psychroflexus salarius</name>
    <dbReference type="NCBI Taxonomy" id="1155689"/>
    <lineage>
        <taxon>Bacteria</taxon>
        <taxon>Pseudomonadati</taxon>
        <taxon>Bacteroidota</taxon>
        <taxon>Flavobacteriia</taxon>
        <taxon>Flavobacteriales</taxon>
        <taxon>Flavobacteriaceae</taxon>
        <taxon>Psychroflexus</taxon>
    </lineage>
</organism>
<name>A0A1M4VLH4_9FLAO</name>
<dbReference type="RefSeq" id="WP_143185658.1">
    <property type="nucleotide sequence ID" value="NZ_FQTW01000004.1"/>
</dbReference>
<dbReference type="OrthoDB" id="849114at2"/>
<evidence type="ECO:0000313" key="1">
    <source>
        <dbReference type="EMBL" id="SHE69745.1"/>
    </source>
</evidence>
<dbReference type="Proteomes" id="UP000184462">
    <property type="component" value="Unassembled WGS sequence"/>
</dbReference>